<dbReference type="InterPro" id="IPR000595">
    <property type="entry name" value="cNMP-bd_dom"/>
</dbReference>
<dbReference type="GO" id="GO:0030552">
    <property type="term" value="F:cAMP binding"/>
    <property type="evidence" value="ECO:0007669"/>
    <property type="project" value="TreeGrafter"/>
</dbReference>
<protein>
    <submittedName>
        <fullName evidence="2">Cyclic nucleotide-binding domain-containing protein</fullName>
    </submittedName>
</protein>
<dbReference type="Proteomes" id="UP000886111">
    <property type="component" value="Unassembled WGS sequence"/>
</dbReference>
<organism evidence="2">
    <name type="scientific">Caldithrix abyssi</name>
    <dbReference type="NCBI Taxonomy" id="187145"/>
    <lineage>
        <taxon>Bacteria</taxon>
        <taxon>Pseudomonadati</taxon>
        <taxon>Calditrichota</taxon>
        <taxon>Calditrichia</taxon>
        <taxon>Calditrichales</taxon>
        <taxon>Calditrichaceae</taxon>
        <taxon>Caldithrix</taxon>
    </lineage>
</organism>
<feature type="domain" description="Cyclic nucleotide-binding" evidence="1">
    <location>
        <begin position="22"/>
        <end position="153"/>
    </location>
</feature>
<proteinExistence type="predicted"/>
<evidence type="ECO:0000259" key="1">
    <source>
        <dbReference type="PROSITE" id="PS50042"/>
    </source>
</evidence>
<sequence length="178" mass="20476">MKASKIDPFLLENLQFFKHVRLFFELNDEQVKSVLKEMKVEKFPPDFYLMKEGSVGDKMFILIKGRVEISKSLILPEWLHMFDKQEKSLLHFSEKDFPFFGEMVMLGDNSKRSASIITKSECVLASLSKVSFDRIVETDASLGKTLFKNMACELSERLRKANRDILKLTTALSIALKG</sequence>
<evidence type="ECO:0000313" key="2">
    <source>
        <dbReference type="EMBL" id="HHE54609.1"/>
    </source>
</evidence>
<dbReference type="EMBL" id="DRTD01000178">
    <property type="protein sequence ID" value="HHE54609.1"/>
    <property type="molecule type" value="Genomic_DNA"/>
</dbReference>
<dbReference type="CDD" id="cd00038">
    <property type="entry name" value="CAP_ED"/>
    <property type="match status" value="1"/>
</dbReference>
<dbReference type="InterPro" id="IPR014710">
    <property type="entry name" value="RmlC-like_jellyroll"/>
</dbReference>
<dbReference type="PANTHER" id="PTHR11635:SF152">
    <property type="entry name" value="CAMP-DEPENDENT PROTEIN KINASE TYPE I REGULATORY SUBUNIT-RELATED"/>
    <property type="match status" value="1"/>
</dbReference>
<dbReference type="Gene3D" id="2.60.120.10">
    <property type="entry name" value="Jelly Rolls"/>
    <property type="match status" value="1"/>
</dbReference>
<dbReference type="Pfam" id="PF00027">
    <property type="entry name" value="cNMP_binding"/>
    <property type="match status" value="1"/>
</dbReference>
<gene>
    <name evidence="2" type="ORF">ENL21_02425</name>
</gene>
<comment type="caution">
    <text evidence="2">The sequence shown here is derived from an EMBL/GenBank/DDBJ whole genome shotgun (WGS) entry which is preliminary data.</text>
</comment>
<dbReference type="InterPro" id="IPR050503">
    <property type="entry name" value="cAMP-dep_PK_reg_su-like"/>
</dbReference>
<name>A0A7V5H2D9_CALAY</name>
<dbReference type="GO" id="GO:0005952">
    <property type="term" value="C:cAMP-dependent protein kinase complex"/>
    <property type="evidence" value="ECO:0007669"/>
    <property type="project" value="InterPro"/>
</dbReference>
<dbReference type="GO" id="GO:0004862">
    <property type="term" value="F:cAMP-dependent protein kinase inhibitor activity"/>
    <property type="evidence" value="ECO:0007669"/>
    <property type="project" value="TreeGrafter"/>
</dbReference>
<accession>A0A7V5H2D9</accession>
<dbReference type="PANTHER" id="PTHR11635">
    <property type="entry name" value="CAMP-DEPENDENT PROTEIN KINASE REGULATORY CHAIN"/>
    <property type="match status" value="1"/>
</dbReference>
<dbReference type="GO" id="GO:0034236">
    <property type="term" value="F:protein kinase A catalytic subunit binding"/>
    <property type="evidence" value="ECO:0007669"/>
    <property type="project" value="TreeGrafter"/>
</dbReference>
<dbReference type="InterPro" id="IPR018490">
    <property type="entry name" value="cNMP-bd_dom_sf"/>
</dbReference>
<dbReference type="SMART" id="SM00100">
    <property type="entry name" value="cNMP"/>
    <property type="match status" value="1"/>
</dbReference>
<reference evidence="2" key="1">
    <citation type="journal article" date="2020" name="mSystems">
        <title>Genome- and Community-Level Interaction Insights into Carbon Utilization and Element Cycling Functions of Hydrothermarchaeota in Hydrothermal Sediment.</title>
        <authorList>
            <person name="Zhou Z."/>
            <person name="Liu Y."/>
            <person name="Xu W."/>
            <person name="Pan J."/>
            <person name="Luo Z.H."/>
            <person name="Li M."/>
        </authorList>
    </citation>
    <scope>NUCLEOTIDE SEQUENCE [LARGE SCALE GENOMIC DNA]</scope>
    <source>
        <strain evidence="2">HyVt-76</strain>
    </source>
</reference>
<dbReference type="PROSITE" id="PS50042">
    <property type="entry name" value="CNMP_BINDING_3"/>
    <property type="match status" value="1"/>
</dbReference>
<dbReference type="GO" id="GO:0005829">
    <property type="term" value="C:cytosol"/>
    <property type="evidence" value="ECO:0007669"/>
    <property type="project" value="TreeGrafter"/>
</dbReference>
<dbReference type="AlphaFoldDB" id="A0A7V5H2D9"/>
<dbReference type="SUPFAM" id="SSF51206">
    <property type="entry name" value="cAMP-binding domain-like"/>
    <property type="match status" value="1"/>
</dbReference>